<sequence length="319" mass="36177">MRAEDKNSIESAKVPIQLYHHGPLGRVLQRFLQERGERQDFDLVALEQLWQRAAAHDPAIGLHLFSLFSRQDWHVLACLGFYARNAAQSIASWVRYQRLASSLDAITQIESEELLGVAIRVHASAGLERYLTEHYMSMAVTQMSAAAEQPLLPARVCLRHAQPDYWQAYQPLLGEQLVFAAARNELWFRRADLLRPNPGANDGMYELATSELDRRLAQQRRFGGAAGQVAEQLRQGLLAGHLPSLEEVAGQLHLSPRTLRRRLQDQQLSFRRLLDLVRAELDQYLGLQGLTRAQVGERLGYGDTAAYLHARKRWAAAER</sequence>
<organism evidence="3 4">
    <name type="scientific">Pseudomonas abyssi</name>
    <dbReference type="NCBI Taxonomy" id="170540"/>
    <lineage>
        <taxon>Bacteria</taxon>
        <taxon>Pseudomonadati</taxon>
        <taxon>Pseudomonadota</taxon>
        <taxon>Gammaproteobacteria</taxon>
        <taxon>Pseudomonadales</taxon>
        <taxon>Pseudomonadaceae</taxon>
        <taxon>Pseudomonas</taxon>
    </lineage>
</organism>
<dbReference type="PANTHER" id="PTHR47894">
    <property type="entry name" value="HTH-TYPE TRANSCRIPTIONAL REGULATOR GADX"/>
    <property type="match status" value="1"/>
</dbReference>
<dbReference type="GO" id="GO:0000976">
    <property type="term" value="F:transcription cis-regulatory region binding"/>
    <property type="evidence" value="ECO:0007669"/>
    <property type="project" value="TreeGrafter"/>
</dbReference>
<dbReference type="GO" id="GO:0003700">
    <property type="term" value="F:DNA-binding transcription factor activity"/>
    <property type="evidence" value="ECO:0007669"/>
    <property type="project" value="TreeGrafter"/>
</dbReference>
<dbReference type="RefSeq" id="WP_118131531.1">
    <property type="nucleotide sequence ID" value="NZ_LMAZ01000005.1"/>
</dbReference>
<dbReference type="OrthoDB" id="7013336at2"/>
<dbReference type="EMBL" id="LMAZ01000005">
    <property type="protein sequence ID" value="RGP53745.1"/>
    <property type="molecule type" value="Genomic_DNA"/>
</dbReference>
<name>A0A395R0T9_9PSED</name>
<keyword evidence="1" id="KW-0238">DNA-binding</keyword>
<evidence type="ECO:0000313" key="4">
    <source>
        <dbReference type="Proteomes" id="UP000265411"/>
    </source>
</evidence>
<dbReference type="Proteomes" id="UP000265411">
    <property type="component" value="Unassembled WGS sequence"/>
</dbReference>
<gene>
    <name evidence="3" type="ORF">ASB58_15380</name>
</gene>
<dbReference type="PANTHER" id="PTHR47894:SF1">
    <property type="entry name" value="HTH-TYPE TRANSCRIPTIONAL REGULATOR VQSM"/>
    <property type="match status" value="1"/>
</dbReference>
<dbReference type="Gene3D" id="1.10.10.60">
    <property type="entry name" value="Homeodomain-like"/>
    <property type="match status" value="1"/>
</dbReference>
<accession>A0A395R0T9</accession>
<keyword evidence="4" id="KW-1185">Reference proteome</keyword>
<evidence type="ECO:0000256" key="1">
    <source>
        <dbReference type="ARBA" id="ARBA00023125"/>
    </source>
</evidence>
<dbReference type="InterPro" id="IPR032687">
    <property type="entry name" value="AraC-type_N"/>
</dbReference>
<dbReference type="Pfam" id="PF12625">
    <property type="entry name" value="Arabinose_bd"/>
    <property type="match status" value="1"/>
</dbReference>
<comment type="caution">
    <text evidence="3">The sequence shown here is derived from an EMBL/GenBank/DDBJ whole genome shotgun (WGS) entry which is preliminary data.</text>
</comment>
<protein>
    <recommendedName>
        <fullName evidence="2">HTH-type transcriptional regulator AraC-type N-terminal domain-containing protein</fullName>
    </recommendedName>
</protein>
<feature type="domain" description="HTH-type transcriptional regulator AraC-type N-terminal" evidence="2">
    <location>
        <begin position="45"/>
        <end position="197"/>
    </location>
</feature>
<dbReference type="GO" id="GO:0005829">
    <property type="term" value="C:cytosol"/>
    <property type="evidence" value="ECO:0007669"/>
    <property type="project" value="TreeGrafter"/>
</dbReference>
<evidence type="ECO:0000259" key="2">
    <source>
        <dbReference type="Pfam" id="PF12625"/>
    </source>
</evidence>
<evidence type="ECO:0000313" key="3">
    <source>
        <dbReference type="EMBL" id="RGP53745.1"/>
    </source>
</evidence>
<reference evidence="3 4" key="1">
    <citation type="journal article" date="2018" name="Syst. Appl. Microbiol.">
        <title>Pseudomonas gallaeciensis sp. nov., isolated from crude-oil-contaminated intertidal sand samples after the Prestige oil spill.</title>
        <authorList>
            <person name="Mulet M."/>
            <person name="Sanchez D."/>
            <person name="Rodriguez A.C."/>
            <person name="Nogales B."/>
            <person name="Bosch R."/>
            <person name="Busquets A."/>
            <person name="Gomila M."/>
            <person name="Lalucat J."/>
            <person name="Garcia-Valdes E."/>
        </authorList>
    </citation>
    <scope>NUCLEOTIDE SEQUENCE [LARGE SCALE GENOMIC DNA]</scope>
    <source>
        <strain evidence="3 4">V113</strain>
    </source>
</reference>
<dbReference type="AlphaFoldDB" id="A0A395R0T9"/>
<proteinExistence type="predicted"/>